<evidence type="ECO:0000256" key="1">
    <source>
        <dbReference type="SAM" id="MobiDB-lite"/>
    </source>
</evidence>
<feature type="compositionally biased region" description="Polar residues" evidence="1">
    <location>
        <begin position="545"/>
        <end position="558"/>
    </location>
</feature>
<feature type="transmembrane region" description="Helical" evidence="2">
    <location>
        <begin position="227"/>
        <end position="246"/>
    </location>
</feature>
<gene>
    <name evidence="3" type="ORF">RDB_LOCUS189975</name>
</gene>
<name>A0A8H3I0I4_9AGAM</name>
<reference evidence="3" key="1">
    <citation type="submission" date="2021-01" db="EMBL/GenBank/DDBJ databases">
        <authorList>
            <person name="Kaushik A."/>
        </authorList>
    </citation>
    <scope>NUCLEOTIDE SEQUENCE</scope>
    <source>
        <strain evidence="3">AG5</strain>
    </source>
</reference>
<evidence type="ECO:0008006" key="5">
    <source>
        <dbReference type="Google" id="ProtNLM"/>
    </source>
</evidence>
<evidence type="ECO:0000313" key="4">
    <source>
        <dbReference type="Proteomes" id="UP000663827"/>
    </source>
</evidence>
<evidence type="ECO:0000313" key="3">
    <source>
        <dbReference type="EMBL" id="CAE7232645.1"/>
    </source>
</evidence>
<feature type="transmembrane region" description="Helical" evidence="2">
    <location>
        <begin position="75"/>
        <end position="98"/>
    </location>
</feature>
<feature type="transmembrane region" description="Helical" evidence="2">
    <location>
        <begin position="478"/>
        <end position="501"/>
    </location>
</feature>
<dbReference type="Proteomes" id="UP000663827">
    <property type="component" value="Unassembled WGS sequence"/>
</dbReference>
<proteinExistence type="predicted"/>
<dbReference type="Pfam" id="PF06772">
    <property type="entry name" value="LtrA"/>
    <property type="match status" value="1"/>
</dbReference>
<accession>A0A8H3I0I4</accession>
<feature type="region of interest" description="Disordered" evidence="1">
    <location>
        <begin position="522"/>
        <end position="558"/>
    </location>
</feature>
<protein>
    <recommendedName>
        <fullName evidence="5">Transmembrane protein</fullName>
    </recommendedName>
</protein>
<dbReference type="InterPro" id="IPR010640">
    <property type="entry name" value="Low_temperature_requirement_A"/>
</dbReference>
<comment type="caution">
    <text evidence="3">The sequence shown here is derived from an EMBL/GenBank/DDBJ whole genome shotgun (WGS) entry which is preliminary data.</text>
</comment>
<feature type="transmembrane region" description="Helical" evidence="2">
    <location>
        <begin position="110"/>
        <end position="130"/>
    </location>
</feature>
<sequence length="558" mass="62119">MLAATTQGYDVTTYIGHSPGETELVASSDPPTPESVHGNPASGLISTSVGGKLMRQLFIIYYASRTKRVPPQVEAIAIGLVISTPMFIAALVIAAIDFGGSVLGASLKLGLRMGGFLIEVLSHLCLPLYWRTLVWWTNGKEAPDPFLLPVDPRVPLHERLQTITTIVLGEGINGIAGTLSKVLAAPGTGKVVGVNIVSAACTIWCIAYIYFQGPKGETTPAFTNPRYLLWLMLHFPFLASIVLMLIGMKHQFLVTSFLSSLFKTTARFNEEIDALFEISENVTEWEGNKRMTGFLIRRGIVWENELQNLKYTLDNTTEDGQIIPSEVAFAVWTQRFSLTIVKNLFKDFSSDDDILDNLQQNITDYYTNLTQAIDDVNIIYDTNPAADLRDTEYYKILGKLLDGPVLNTRCIIGFAGALLISLSLQDFFHSRPRDRYEFGVIISRFLMGLILCLLLLLNLGKYQELFVPQSEENHRAGIFLWLEAFWVLPTIAIAFGLEFLIEIILARIAKWATEEQELAQVPTLTKNQITDEPEVESENGKMIPDNTTPTSPRQSSLQ</sequence>
<dbReference type="PANTHER" id="PTHR42101:SF1">
    <property type="entry name" value="LOW TEMPERATURE REQUIREMENT A"/>
    <property type="match status" value="1"/>
</dbReference>
<dbReference type="AlphaFoldDB" id="A0A8H3I0I4"/>
<feature type="transmembrane region" description="Helical" evidence="2">
    <location>
        <begin position="191"/>
        <end position="211"/>
    </location>
</feature>
<evidence type="ECO:0000256" key="2">
    <source>
        <dbReference type="SAM" id="Phobius"/>
    </source>
</evidence>
<feature type="transmembrane region" description="Helical" evidence="2">
    <location>
        <begin position="438"/>
        <end position="458"/>
    </location>
</feature>
<keyword evidence="2" id="KW-1133">Transmembrane helix</keyword>
<dbReference type="EMBL" id="CAJNJQ010006600">
    <property type="protein sequence ID" value="CAE7232645.1"/>
    <property type="molecule type" value="Genomic_DNA"/>
</dbReference>
<dbReference type="PANTHER" id="PTHR42101">
    <property type="entry name" value="CHROMOSOME 16, WHOLE GENOME SHOTGUN SEQUENCE"/>
    <property type="match status" value="1"/>
</dbReference>
<keyword evidence="2" id="KW-0812">Transmembrane</keyword>
<keyword evidence="2" id="KW-0472">Membrane</keyword>
<organism evidence="3 4">
    <name type="scientific">Rhizoctonia solani</name>
    <dbReference type="NCBI Taxonomy" id="456999"/>
    <lineage>
        <taxon>Eukaryota</taxon>
        <taxon>Fungi</taxon>
        <taxon>Dikarya</taxon>
        <taxon>Basidiomycota</taxon>
        <taxon>Agaricomycotina</taxon>
        <taxon>Agaricomycetes</taxon>
        <taxon>Cantharellales</taxon>
        <taxon>Ceratobasidiaceae</taxon>
        <taxon>Rhizoctonia</taxon>
    </lineage>
</organism>